<dbReference type="EMBL" id="LK032230">
    <property type="protein sequence ID" value="CDY29124.1"/>
    <property type="molecule type" value="Genomic_DNA"/>
</dbReference>
<accession>A0A078GVG1</accession>
<dbReference type="PaxDb" id="3708-A0A078GVG1"/>
<dbReference type="AlphaFoldDB" id="A0A078GVG1"/>
<name>A0A078GVG1_BRANA</name>
<dbReference type="Proteomes" id="UP000028999">
    <property type="component" value="Unassembled WGS sequence"/>
</dbReference>
<evidence type="ECO:0000313" key="2">
    <source>
        <dbReference type="EMBL" id="CDY29124.1"/>
    </source>
</evidence>
<organism evidence="2 3">
    <name type="scientific">Brassica napus</name>
    <name type="common">Rape</name>
    <dbReference type="NCBI Taxonomy" id="3708"/>
    <lineage>
        <taxon>Eukaryota</taxon>
        <taxon>Viridiplantae</taxon>
        <taxon>Streptophyta</taxon>
        <taxon>Embryophyta</taxon>
        <taxon>Tracheophyta</taxon>
        <taxon>Spermatophyta</taxon>
        <taxon>Magnoliopsida</taxon>
        <taxon>eudicotyledons</taxon>
        <taxon>Gunneridae</taxon>
        <taxon>Pentapetalae</taxon>
        <taxon>rosids</taxon>
        <taxon>malvids</taxon>
        <taxon>Brassicales</taxon>
        <taxon>Brassicaceae</taxon>
        <taxon>Brassiceae</taxon>
        <taxon>Brassica</taxon>
    </lineage>
</organism>
<feature type="region of interest" description="Disordered" evidence="1">
    <location>
        <begin position="1"/>
        <end position="79"/>
    </location>
</feature>
<gene>
    <name evidence="2" type="primary">BnaC09g18500D</name>
    <name evidence="2" type="ORF">GSBRNA2T00041912001</name>
</gene>
<dbReference type="Gramene" id="CDY29124">
    <property type="protein sequence ID" value="CDY29124"/>
    <property type="gene ID" value="GSBRNA2T00041912001"/>
</dbReference>
<reference evidence="2 3" key="1">
    <citation type="journal article" date="2014" name="Science">
        <title>Plant genetics. Early allopolyploid evolution in the post-Neolithic Brassica napus oilseed genome.</title>
        <authorList>
            <person name="Chalhoub B."/>
            <person name="Denoeud F."/>
            <person name="Liu S."/>
            <person name="Parkin I.A."/>
            <person name="Tang H."/>
            <person name="Wang X."/>
            <person name="Chiquet J."/>
            <person name="Belcram H."/>
            <person name="Tong C."/>
            <person name="Samans B."/>
            <person name="Correa M."/>
            <person name="Da Silva C."/>
            <person name="Just J."/>
            <person name="Falentin C."/>
            <person name="Koh C.S."/>
            <person name="Le Clainche I."/>
            <person name="Bernard M."/>
            <person name="Bento P."/>
            <person name="Noel B."/>
            <person name="Labadie K."/>
            <person name="Alberti A."/>
            <person name="Charles M."/>
            <person name="Arnaud D."/>
            <person name="Guo H."/>
            <person name="Daviaud C."/>
            <person name="Alamery S."/>
            <person name="Jabbari K."/>
            <person name="Zhao M."/>
            <person name="Edger P.P."/>
            <person name="Chelaifa H."/>
            <person name="Tack D."/>
            <person name="Lassalle G."/>
            <person name="Mestiri I."/>
            <person name="Schnel N."/>
            <person name="Le Paslier M.C."/>
            <person name="Fan G."/>
            <person name="Renault V."/>
            <person name="Bayer P.E."/>
            <person name="Golicz A.A."/>
            <person name="Manoli S."/>
            <person name="Lee T.H."/>
            <person name="Thi V.H."/>
            <person name="Chalabi S."/>
            <person name="Hu Q."/>
            <person name="Fan C."/>
            <person name="Tollenaere R."/>
            <person name="Lu Y."/>
            <person name="Battail C."/>
            <person name="Shen J."/>
            <person name="Sidebottom C.H."/>
            <person name="Wang X."/>
            <person name="Canaguier A."/>
            <person name="Chauveau A."/>
            <person name="Berard A."/>
            <person name="Deniot G."/>
            <person name="Guan M."/>
            <person name="Liu Z."/>
            <person name="Sun F."/>
            <person name="Lim Y.P."/>
            <person name="Lyons E."/>
            <person name="Town C.D."/>
            <person name="Bancroft I."/>
            <person name="Wang X."/>
            <person name="Meng J."/>
            <person name="Ma J."/>
            <person name="Pires J.C."/>
            <person name="King G.J."/>
            <person name="Brunel D."/>
            <person name="Delourme R."/>
            <person name="Renard M."/>
            <person name="Aury J.M."/>
            <person name="Adams K.L."/>
            <person name="Batley J."/>
            <person name="Snowdon R.J."/>
            <person name="Tost J."/>
            <person name="Edwards D."/>
            <person name="Zhou Y."/>
            <person name="Hua W."/>
            <person name="Sharpe A.G."/>
            <person name="Paterson A.H."/>
            <person name="Guan C."/>
            <person name="Wincker P."/>
        </authorList>
    </citation>
    <scope>NUCLEOTIDE SEQUENCE [LARGE SCALE GENOMIC DNA]</scope>
    <source>
        <strain evidence="3">cv. Darmor-bzh</strain>
    </source>
</reference>
<sequence length="79" mass="8458">METETQEAANVNEGKERQANKKKLGTASGAVMGGTLKKRLVQSVVSPRKKHTARQGSKMGEKGILPPKKASVKADPDQD</sequence>
<proteinExistence type="predicted"/>
<evidence type="ECO:0000256" key="1">
    <source>
        <dbReference type="SAM" id="MobiDB-lite"/>
    </source>
</evidence>
<protein>
    <submittedName>
        <fullName evidence="2">BnaC09g18500D protein</fullName>
    </submittedName>
</protein>
<keyword evidence="3" id="KW-1185">Reference proteome</keyword>
<evidence type="ECO:0000313" key="3">
    <source>
        <dbReference type="Proteomes" id="UP000028999"/>
    </source>
</evidence>